<dbReference type="Pfam" id="PF01380">
    <property type="entry name" value="SIS"/>
    <property type="match status" value="2"/>
</dbReference>
<dbReference type="InterPro" id="IPR035490">
    <property type="entry name" value="GlmS/FrlB_SIS"/>
</dbReference>
<keyword evidence="6 12" id="KW-0032">Aminotransferase</keyword>
<dbReference type="EMBL" id="CP060724">
    <property type="protein sequence ID" value="QNN75455.1"/>
    <property type="molecule type" value="Genomic_DNA"/>
</dbReference>
<dbReference type="InterPro" id="IPR001347">
    <property type="entry name" value="SIS_dom"/>
</dbReference>
<dbReference type="EC" id="2.6.1.16" evidence="3"/>
<comment type="catalytic activity">
    <reaction evidence="1">
        <text>D-fructose 6-phosphate + L-glutamine = D-glucosamine 6-phosphate + L-glutamate</text>
        <dbReference type="Rhea" id="RHEA:13237"/>
        <dbReference type="ChEBI" id="CHEBI:29985"/>
        <dbReference type="ChEBI" id="CHEBI:58359"/>
        <dbReference type="ChEBI" id="CHEBI:58725"/>
        <dbReference type="ChEBI" id="CHEBI:61527"/>
        <dbReference type="EC" id="2.6.1.16"/>
    </reaction>
</comment>
<dbReference type="InterPro" id="IPR029055">
    <property type="entry name" value="Ntn_hydrolases_N"/>
</dbReference>
<protein>
    <recommendedName>
        <fullName evidence="4">Glutamine--fructose-6-phosphate aminotransferase [isomerizing]</fullName>
        <ecNumber evidence="3">2.6.1.16</ecNumber>
    </recommendedName>
</protein>
<name>A0A7G9T5T0_9LACO</name>
<keyword evidence="7 12" id="KW-0808">Transferase</keyword>
<comment type="subcellular location">
    <subcellularLocation>
        <location evidence="2">Cytoplasm</location>
    </subcellularLocation>
</comment>
<dbReference type="PROSITE" id="PS51278">
    <property type="entry name" value="GATASE_TYPE_2"/>
    <property type="match status" value="1"/>
</dbReference>
<evidence type="ECO:0000256" key="4">
    <source>
        <dbReference type="ARBA" id="ARBA00016090"/>
    </source>
</evidence>
<dbReference type="FunFam" id="3.40.50.10490:FF:000022">
    <property type="entry name" value="Glutamine--fructose-6-phosphate aminotransferase [isomerizing]"/>
    <property type="match status" value="1"/>
</dbReference>
<dbReference type="CDD" id="cd05008">
    <property type="entry name" value="SIS_GlmS_GlmD_1"/>
    <property type="match status" value="1"/>
</dbReference>
<evidence type="ECO:0000256" key="7">
    <source>
        <dbReference type="ARBA" id="ARBA00022679"/>
    </source>
</evidence>
<evidence type="ECO:0000259" key="11">
    <source>
        <dbReference type="PROSITE" id="PS51464"/>
    </source>
</evidence>
<dbReference type="GO" id="GO:0006002">
    <property type="term" value="P:fructose 6-phosphate metabolic process"/>
    <property type="evidence" value="ECO:0007669"/>
    <property type="project" value="TreeGrafter"/>
</dbReference>
<evidence type="ECO:0000256" key="2">
    <source>
        <dbReference type="ARBA" id="ARBA00004496"/>
    </source>
</evidence>
<evidence type="ECO:0000256" key="1">
    <source>
        <dbReference type="ARBA" id="ARBA00001031"/>
    </source>
</evidence>
<dbReference type="CDD" id="cd00714">
    <property type="entry name" value="GFAT"/>
    <property type="match status" value="1"/>
</dbReference>
<reference evidence="12 13" key="1">
    <citation type="submission" date="2020-08" db="EMBL/GenBank/DDBJ databases">
        <title>Genome sequence of Weissella diestrammenae KACC 16890T.</title>
        <authorList>
            <person name="Hyun D.-W."/>
            <person name="Bae J.-W."/>
        </authorList>
    </citation>
    <scope>NUCLEOTIDE SEQUENCE [LARGE SCALE GENOMIC DNA]</scope>
    <source>
        <strain evidence="12 13">KACC 16890</strain>
    </source>
</reference>
<evidence type="ECO:0000256" key="9">
    <source>
        <dbReference type="ARBA" id="ARBA00022962"/>
    </source>
</evidence>
<gene>
    <name evidence="12" type="primary">glmS</name>
    <name evidence="12" type="ORF">H9L19_00690</name>
</gene>
<dbReference type="FunFam" id="3.60.20.10:FF:000006">
    <property type="entry name" value="Glutamine--fructose-6-phosphate aminotransferase [isomerizing]"/>
    <property type="match status" value="1"/>
</dbReference>
<evidence type="ECO:0000256" key="6">
    <source>
        <dbReference type="ARBA" id="ARBA00022576"/>
    </source>
</evidence>
<dbReference type="GO" id="GO:0097367">
    <property type="term" value="F:carbohydrate derivative binding"/>
    <property type="evidence" value="ECO:0007669"/>
    <property type="project" value="InterPro"/>
</dbReference>
<feature type="domain" description="SIS" evidence="11">
    <location>
        <begin position="454"/>
        <end position="598"/>
    </location>
</feature>
<dbReference type="CDD" id="cd05009">
    <property type="entry name" value="SIS_GlmS_GlmD_2"/>
    <property type="match status" value="1"/>
</dbReference>
<dbReference type="GO" id="GO:0005829">
    <property type="term" value="C:cytosol"/>
    <property type="evidence" value="ECO:0007669"/>
    <property type="project" value="TreeGrafter"/>
</dbReference>
<dbReference type="InterPro" id="IPR035466">
    <property type="entry name" value="GlmS/AgaS_SIS"/>
</dbReference>
<keyword evidence="8" id="KW-0677">Repeat</keyword>
<dbReference type="NCBIfam" id="NF001484">
    <property type="entry name" value="PRK00331.1"/>
    <property type="match status" value="1"/>
</dbReference>
<accession>A0A7G9T5T0</accession>
<dbReference type="Proteomes" id="UP000515800">
    <property type="component" value="Chromosome"/>
</dbReference>
<evidence type="ECO:0000313" key="12">
    <source>
        <dbReference type="EMBL" id="QNN75455.1"/>
    </source>
</evidence>
<proteinExistence type="predicted"/>
<keyword evidence="13" id="KW-1185">Reference proteome</keyword>
<dbReference type="Gene3D" id="3.60.20.10">
    <property type="entry name" value="Glutamine Phosphoribosylpyrophosphate, subunit 1, domain 1"/>
    <property type="match status" value="1"/>
</dbReference>
<dbReference type="PANTHER" id="PTHR10937">
    <property type="entry name" value="GLUCOSAMINE--FRUCTOSE-6-PHOSPHATE AMINOTRANSFERASE, ISOMERIZING"/>
    <property type="match status" value="1"/>
</dbReference>
<dbReference type="Gene3D" id="3.40.50.10490">
    <property type="entry name" value="Glucose-6-phosphate isomerase like protein, domain 1"/>
    <property type="match status" value="2"/>
</dbReference>
<dbReference type="AlphaFoldDB" id="A0A7G9T5T0"/>
<sequence length="608" mass="66454">MFYCGIVGFTGTNQDSTPILLKGLEKLEYRGYDSAGVFVPNADADADTLVREKGRVADLEALVATKNISGTSGIAHTRWATHGVPAVKNSHPHVSADGRFYLVHNGVIENYLELKQKYLSDVDFQSDTDTEVAVQLIAKFVTNESLSTFDAFKKALTLFGDSAYGFLLMDQAEPDRMYVAKRKSPLLIGVGDNFNVVTSDAVAMLDETHDFIELHDGEVAIVDPNRVQLFAADGRSVTREPFHLDIDAAETDKGIYPYYMLKEVDEQPVVIRRLVARYLTDDGQIKLGQAILDEMEAADHIYIVAAGTSYHAGLVGARMFEQWSNKPTSVYLASEFAYEQSILSQKPFFIFLSQSGETADSREVLQNVNEQGFHSLTLTNVEKSTLWREATYALPLMAGPEIAVASTKAYVAQVTLQAILAYALADANQMTFNLHEQLSEIAVAIQSIVDDKAVFEKVANQMLVPETTHSAFYIGRGADAAVALEAALKLKEISYVQAEGFAAGELKHGTLALIEEGTPVIALITQPKTAGLVRGNLSETTARGARPFTIVTKALAQTGDDYILPDVNPLLTPLVSVVPTQLLAYYTSLGRHLDVDRPRNLAKSVTVQ</sequence>
<dbReference type="RefSeq" id="WP_187529288.1">
    <property type="nucleotide sequence ID" value="NZ_CP060724.1"/>
</dbReference>
<keyword evidence="5" id="KW-0963">Cytoplasm</keyword>
<dbReference type="SUPFAM" id="SSF56235">
    <property type="entry name" value="N-terminal nucleophile aminohydrolases (Ntn hydrolases)"/>
    <property type="match status" value="1"/>
</dbReference>
<dbReference type="GO" id="GO:0006047">
    <property type="term" value="P:UDP-N-acetylglucosamine metabolic process"/>
    <property type="evidence" value="ECO:0007669"/>
    <property type="project" value="TreeGrafter"/>
</dbReference>
<dbReference type="Pfam" id="PF13522">
    <property type="entry name" value="GATase_6"/>
    <property type="match status" value="1"/>
</dbReference>
<dbReference type="InterPro" id="IPR047084">
    <property type="entry name" value="GFAT_N"/>
</dbReference>
<evidence type="ECO:0000256" key="3">
    <source>
        <dbReference type="ARBA" id="ARBA00012916"/>
    </source>
</evidence>
<dbReference type="GO" id="GO:0004360">
    <property type="term" value="F:glutamine-fructose-6-phosphate transaminase (isomerizing) activity"/>
    <property type="evidence" value="ECO:0007669"/>
    <property type="project" value="UniProtKB-EC"/>
</dbReference>
<keyword evidence="9" id="KW-0315">Glutamine amidotransferase</keyword>
<evidence type="ECO:0000256" key="8">
    <source>
        <dbReference type="ARBA" id="ARBA00022737"/>
    </source>
</evidence>
<dbReference type="NCBIfam" id="TIGR01135">
    <property type="entry name" value="glmS"/>
    <property type="match status" value="1"/>
</dbReference>
<dbReference type="SUPFAM" id="SSF53697">
    <property type="entry name" value="SIS domain"/>
    <property type="match status" value="1"/>
</dbReference>
<dbReference type="FunFam" id="3.40.50.10490:FF:000001">
    <property type="entry name" value="Glutamine--fructose-6-phosphate aminotransferase [isomerizing]"/>
    <property type="match status" value="1"/>
</dbReference>
<dbReference type="KEGG" id="wdi:H9L19_00690"/>
<organism evidence="12 13">
    <name type="scientific">Weissella diestrammenae</name>
    <dbReference type="NCBI Taxonomy" id="1162633"/>
    <lineage>
        <taxon>Bacteria</taxon>
        <taxon>Bacillati</taxon>
        <taxon>Bacillota</taxon>
        <taxon>Bacilli</taxon>
        <taxon>Lactobacillales</taxon>
        <taxon>Lactobacillaceae</taxon>
        <taxon>Weissella</taxon>
    </lineage>
</organism>
<feature type="domain" description="SIS" evidence="11">
    <location>
        <begin position="291"/>
        <end position="430"/>
    </location>
</feature>
<dbReference type="InterPro" id="IPR017932">
    <property type="entry name" value="GATase_2_dom"/>
</dbReference>
<dbReference type="InterPro" id="IPR005855">
    <property type="entry name" value="GFAT"/>
</dbReference>
<feature type="domain" description="Glutamine amidotransferase type-2" evidence="10">
    <location>
        <begin position="4"/>
        <end position="225"/>
    </location>
</feature>
<evidence type="ECO:0000256" key="5">
    <source>
        <dbReference type="ARBA" id="ARBA00022490"/>
    </source>
</evidence>
<dbReference type="PROSITE" id="PS51464">
    <property type="entry name" value="SIS"/>
    <property type="match status" value="2"/>
</dbReference>
<dbReference type="InterPro" id="IPR046348">
    <property type="entry name" value="SIS_dom_sf"/>
</dbReference>
<evidence type="ECO:0000259" key="10">
    <source>
        <dbReference type="PROSITE" id="PS51278"/>
    </source>
</evidence>
<evidence type="ECO:0000313" key="13">
    <source>
        <dbReference type="Proteomes" id="UP000515800"/>
    </source>
</evidence>
<dbReference type="GO" id="GO:0006487">
    <property type="term" value="P:protein N-linked glycosylation"/>
    <property type="evidence" value="ECO:0007669"/>
    <property type="project" value="TreeGrafter"/>
</dbReference>
<dbReference type="PANTHER" id="PTHR10937:SF0">
    <property type="entry name" value="GLUTAMINE--FRUCTOSE-6-PHOSPHATE TRANSAMINASE (ISOMERIZING)"/>
    <property type="match status" value="1"/>
</dbReference>